<dbReference type="Pfam" id="PF01925">
    <property type="entry name" value="TauE"/>
    <property type="match status" value="1"/>
</dbReference>
<proteinExistence type="inferred from homology"/>
<evidence type="ECO:0000256" key="1">
    <source>
        <dbReference type="ARBA" id="ARBA00004651"/>
    </source>
</evidence>
<dbReference type="InterPro" id="IPR052017">
    <property type="entry name" value="TSUP"/>
</dbReference>
<dbReference type="EMBL" id="CP085083">
    <property type="protein sequence ID" value="WDZ51572.1"/>
    <property type="molecule type" value="Genomic_DNA"/>
</dbReference>
<dbReference type="InterPro" id="IPR002781">
    <property type="entry name" value="TM_pro_TauE-like"/>
</dbReference>
<dbReference type="GO" id="GO:0005886">
    <property type="term" value="C:plasma membrane"/>
    <property type="evidence" value="ECO:0007669"/>
    <property type="project" value="UniProtKB-SubCell"/>
</dbReference>
<organism evidence="9 10">
    <name type="scientific">Acinetobacter vivianii</name>
    <dbReference type="NCBI Taxonomy" id="1776742"/>
    <lineage>
        <taxon>Bacteria</taxon>
        <taxon>Pseudomonadati</taxon>
        <taxon>Pseudomonadota</taxon>
        <taxon>Gammaproteobacteria</taxon>
        <taxon>Moraxellales</taxon>
        <taxon>Moraxellaceae</taxon>
        <taxon>Acinetobacter</taxon>
    </lineage>
</organism>
<evidence type="ECO:0000256" key="4">
    <source>
        <dbReference type="ARBA" id="ARBA00022475"/>
    </source>
</evidence>
<evidence type="ECO:0000313" key="10">
    <source>
        <dbReference type="Proteomes" id="UP001199528"/>
    </source>
</evidence>
<evidence type="ECO:0000256" key="6">
    <source>
        <dbReference type="ARBA" id="ARBA00022989"/>
    </source>
</evidence>
<protein>
    <recommendedName>
        <fullName evidence="8">Probable membrane transporter protein</fullName>
    </recommendedName>
</protein>
<keyword evidence="4 8" id="KW-1003">Cell membrane</keyword>
<keyword evidence="7 8" id="KW-0472">Membrane</keyword>
<reference evidence="9" key="2">
    <citation type="submission" date="2023-02" db="EMBL/GenBank/DDBJ databases">
        <authorList>
            <person name="Huang Y."/>
            <person name="Zhang Y."/>
            <person name="Zhang T."/>
            <person name="Wang J."/>
        </authorList>
    </citation>
    <scope>NUCLEOTIDE SEQUENCE</scope>
    <source>
        <strain evidence="9">KJ-1</strain>
    </source>
</reference>
<gene>
    <name evidence="9" type="ORF">LF296_01840</name>
</gene>
<reference evidence="9" key="1">
    <citation type="journal article" date="2022" name="Front Environ Sci">
        <title>Complete genome sequence analysis of a novel alkane-degrading bacterial strain, Acinetobacter vivianii KJ-1, and its diesel degradation ability.</title>
        <authorList>
            <person name="Zhang Y."/>
            <person name="Song F."/>
            <person name="Wang J."/>
            <person name="Zhao Q."/>
            <person name="Zheng L."/>
            <person name="Wang Z."/>
            <person name="Zhang X."/>
            <person name="Gao Y."/>
            <person name="Chen G."/>
            <person name="Huang Y."/>
        </authorList>
    </citation>
    <scope>NUCLEOTIDE SEQUENCE</scope>
    <source>
        <strain evidence="9">KJ-1</strain>
    </source>
</reference>
<evidence type="ECO:0000256" key="8">
    <source>
        <dbReference type="RuleBase" id="RU363041"/>
    </source>
</evidence>
<feature type="transmembrane region" description="Helical" evidence="8">
    <location>
        <begin position="78"/>
        <end position="97"/>
    </location>
</feature>
<name>A0AAJ6NJL7_9GAMM</name>
<feature type="transmembrane region" description="Helical" evidence="8">
    <location>
        <begin position="171"/>
        <end position="192"/>
    </location>
</feature>
<keyword evidence="6 8" id="KW-1133">Transmembrane helix</keyword>
<keyword evidence="5 8" id="KW-0812">Transmembrane</keyword>
<evidence type="ECO:0000256" key="2">
    <source>
        <dbReference type="ARBA" id="ARBA00009142"/>
    </source>
</evidence>
<dbReference type="AlphaFoldDB" id="A0AAJ6NJL7"/>
<keyword evidence="3" id="KW-0813">Transport</keyword>
<dbReference type="PANTHER" id="PTHR30269">
    <property type="entry name" value="TRANSMEMBRANE PROTEIN YFCA"/>
    <property type="match status" value="1"/>
</dbReference>
<feature type="transmembrane region" description="Helical" evidence="8">
    <location>
        <begin position="134"/>
        <end position="159"/>
    </location>
</feature>
<evidence type="ECO:0000256" key="7">
    <source>
        <dbReference type="ARBA" id="ARBA00023136"/>
    </source>
</evidence>
<comment type="similarity">
    <text evidence="2 8">Belongs to the 4-toluene sulfonate uptake permease (TSUP) (TC 2.A.102) family.</text>
</comment>
<evidence type="ECO:0000313" key="9">
    <source>
        <dbReference type="EMBL" id="WDZ51572.1"/>
    </source>
</evidence>
<dbReference type="Proteomes" id="UP001199528">
    <property type="component" value="Chromosome"/>
</dbReference>
<accession>A0AAJ6NJL7</accession>
<evidence type="ECO:0000256" key="3">
    <source>
        <dbReference type="ARBA" id="ARBA00022448"/>
    </source>
</evidence>
<feature type="transmembrane region" description="Helical" evidence="8">
    <location>
        <begin position="6"/>
        <end position="29"/>
    </location>
</feature>
<feature type="transmembrane region" description="Helical" evidence="8">
    <location>
        <begin position="229"/>
        <end position="249"/>
    </location>
</feature>
<dbReference type="RefSeq" id="WP_272655350.1">
    <property type="nucleotide sequence ID" value="NZ_CP085083.1"/>
</dbReference>
<sequence length="252" mass="28044">MDKTDLFTLLICVLAAVLHGLSGFGFPMISTAALSLVYPLSTAVAMVIIPCILMNLSMLKTAQQNSFIKTLKDYLTRYWLLIGASLIGSLIGVNLLIKVPEGYLKIMLGIVMLLYVIDQFRHKPLQISASLQNMLLFGVLAGIVGGATNAMAPFLMMYLLSTRHQKNEIVIISNLSFLASKLVQLILLYPSLLNFNQAQIWLLAIVTIVSLIFVYLGAKIRNRLSQQKFKYIIFIILTVLGFNALWQGFQLL</sequence>
<comment type="subcellular location">
    <subcellularLocation>
        <location evidence="1 8">Cell membrane</location>
        <topology evidence="1 8">Multi-pass membrane protein</topology>
    </subcellularLocation>
</comment>
<feature type="transmembrane region" description="Helical" evidence="8">
    <location>
        <begin position="198"/>
        <end position="217"/>
    </location>
</feature>
<dbReference type="PANTHER" id="PTHR30269:SF32">
    <property type="entry name" value="MEMBRANE TRANSPORTER PROTEIN-RELATED"/>
    <property type="match status" value="1"/>
</dbReference>
<feature type="transmembrane region" description="Helical" evidence="8">
    <location>
        <begin position="36"/>
        <end position="58"/>
    </location>
</feature>
<evidence type="ECO:0000256" key="5">
    <source>
        <dbReference type="ARBA" id="ARBA00022692"/>
    </source>
</evidence>
<dbReference type="KEGG" id="aviv:LF296_01840"/>